<feature type="region of interest" description="Disordered" evidence="1">
    <location>
        <begin position="1"/>
        <end position="43"/>
    </location>
</feature>
<reference evidence="2 3" key="1">
    <citation type="journal article" date="2013" name="ISME J.">
        <title>A metabolic model for members of the genus Tetrasphaera involved in enhanced biological phosphorus removal.</title>
        <authorList>
            <person name="Kristiansen R."/>
            <person name="Nguyen H.T.T."/>
            <person name="Saunders A.M."/>
            <person name="Nielsen J.L."/>
            <person name="Wimmer R."/>
            <person name="Le V.Q."/>
            <person name="McIlroy S.J."/>
            <person name="Petrovski S."/>
            <person name="Seviour R.J."/>
            <person name="Calteau A."/>
            <person name="Nielsen K.L."/>
            <person name="Nielsen P.H."/>
        </authorList>
    </citation>
    <scope>NUCLEOTIDE SEQUENCE [LARGE SCALE GENOMIC DNA]</scope>
    <source>
        <strain evidence="2 3">Ben110</strain>
    </source>
</reference>
<feature type="compositionally biased region" description="Basic residues" evidence="1">
    <location>
        <begin position="1"/>
        <end position="11"/>
    </location>
</feature>
<dbReference type="STRING" id="1193182.BN11_1880013"/>
<proteinExistence type="predicted"/>
<sequence length="70" mass="7839">MPGNRKIRRRFTPTDQQPKPGIRAAVGNSPRRGTRPTRGERDEIGRLYDRVGDEAEALNALIEALLQGQN</sequence>
<dbReference type="Proteomes" id="UP000035763">
    <property type="component" value="Unassembled WGS sequence"/>
</dbReference>
<accession>W6K2P9</accession>
<organism evidence="2 3">
    <name type="scientific">Nostocoides australiense Ben110</name>
    <dbReference type="NCBI Taxonomy" id="1193182"/>
    <lineage>
        <taxon>Bacteria</taxon>
        <taxon>Bacillati</taxon>
        <taxon>Actinomycetota</taxon>
        <taxon>Actinomycetes</taxon>
        <taxon>Micrococcales</taxon>
        <taxon>Intrasporangiaceae</taxon>
        <taxon>Nostocoides</taxon>
    </lineage>
</organism>
<protein>
    <submittedName>
        <fullName evidence="2">Uncharacterized protein</fullName>
    </submittedName>
</protein>
<gene>
    <name evidence="2" type="ORF">BN11_1880013</name>
</gene>
<dbReference type="EMBL" id="CAJA01000099">
    <property type="protein sequence ID" value="CCH72679.1"/>
    <property type="molecule type" value="Genomic_DNA"/>
</dbReference>
<evidence type="ECO:0000256" key="1">
    <source>
        <dbReference type="SAM" id="MobiDB-lite"/>
    </source>
</evidence>
<evidence type="ECO:0000313" key="3">
    <source>
        <dbReference type="Proteomes" id="UP000035763"/>
    </source>
</evidence>
<comment type="caution">
    <text evidence="2">The sequence shown here is derived from an EMBL/GenBank/DDBJ whole genome shotgun (WGS) entry which is preliminary data.</text>
</comment>
<dbReference type="AlphaFoldDB" id="W6K2P9"/>
<evidence type="ECO:0000313" key="2">
    <source>
        <dbReference type="EMBL" id="CCH72679.1"/>
    </source>
</evidence>
<name>W6K2P9_9MICO</name>
<keyword evidence="3" id="KW-1185">Reference proteome</keyword>